<reference evidence="1" key="1">
    <citation type="submission" date="2020-06" db="EMBL/GenBank/DDBJ databases">
        <title>WGS assembly of Ceratodon purpureus strain R40.</title>
        <authorList>
            <person name="Carey S.B."/>
            <person name="Jenkins J."/>
            <person name="Shu S."/>
            <person name="Lovell J.T."/>
            <person name="Sreedasyam A."/>
            <person name="Maumus F."/>
            <person name="Tiley G.P."/>
            <person name="Fernandez-Pozo N."/>
            <person name="Barry K."/>
            <person name="Chen C."/>
            <person name="Wang M."/>
            <person name="Lipzen A."/>
            <person name="Daum C."/>
            <person name="Saski C.A."/>
            <person name="Payton A.C."/>
            <person name="Mcbreen J.C."/>
            <person name="Conrad R.E."/>
            <person name="Kollar L.M."/>
            <person name="Olsson S."/>
            <person name="Huttunen S."/>
            <person name="Landis J.B."/>
            <person name="Wickett N.J."/>
            <person name="Johnson M.G."/>
            <person name="Rensing S.A."/>
            <person name="Grimwood J."/>
            <person name="Schmutz J."/>
            <person name="Mcdaniel S.F."/>
        </authorList>
    </citation>
    <scope>NUCLEOTIDE SEQUENCE</scope>
    <source>
        <strain evidence="1">R40</strain>
    </source>
</reference>
<sequence>VYGTPQRNGSRETCRKCRVGLPKHYWNYRLKQEIEVHGCRLRALSEDKNGTRLRRMSAARSKDIVLSLRLILSCSF</sequence>
<protein>
    <submittedName>
        <fullName evidence="1">Uncharacterized protein</fullName>
    </submittedName>
</protein>
<dbReference type="AlphaFoldDB" id="A0A8T0J199"/>
<evidence type="ECO:0000313" key="2">
    <source>
        <dbReference type="Proteomes" id="UP000822688"/>
    </source>
</evidence>
<keyword evidence="2" id="KW-1185">Reference proteome</keyword>
<name>A0A8T0J199_CERPU</name>
<organism evidence="1 2">
    <name type="scientific">Ceratodon purpureus</name>
    <name type="common">Fire moss</name>
    <name type="synonym">Dicranum purpureum</name>
    <dbReference type="NCBI Taxonomy" id="3225"/>
    <lineage>
        <taxon>Eukaryota</taxon>
        <taxon>Viridiplantae</taxon>
        <taxon>Streptophyta</taxon>
        <taxon>Embryophyta</taxon>
        <taxon>Bryophyta</taxon>
        <taxon>Bryophytina</taxon>
        <taxon>Bryopsida</taxon>
        <taxon>Dicranidae</taxon>
        <taxon>Pseudoditrichales</taxon>
        <taxon>Ditrichaceae</taxon>
        <taxon>Ceratodon</taxon>
    </lineage>
</organism>
<dbReference type="Proteomes" id="UP000822688">
    <property type="component" value="Chromosome 2"/>
</dbReference>
<evidence type="ECO:0000313" key="1">
    <source>
        <dbReference type="EMBL" id="KAG0588786.1"/>
    </source>
</evidence>
<dbReference type="EMBL" id="CM026422">
    <property type="protein sequence ID" value="KAG0588786.1"/>
    <property type="molecule type" value="Genomic_DNA"/>
</dbReference>
<proteinExistence type="predicted"/>
<comment type="caution">
    <text evidence="1">The sequence shown here is derived from an EMBL/GenBank/DDBJ whole genome shotgun (WGS) entry which is preliminary data.</text>
</comment>
<accession>A0A8T0J199</accession>
<feature type="non-terminal residue" evidence="1">
    <location>
        <position position="1"/>
    </location>
</feature>
<gene>
    <name evidence="1" type="ORF">KC19_2G268800</name>
</gene>